<dbReference type="Proteomes" id="UP001234297">
    <property type="component" value="Chromosome 9"/>
</dbReference>
<evidence type="ECO:0000313" key="2">
    <source>
        <dbReference type="Proteomes" id="UP001234297"/>
    </source>
</evidence>
<organism evidence="1 2">
    <name type="scientific">Persea americana</name>
    <name type="common">Avocado</name>
    <dbReference type="NCBI Taxonomy" id="3435"/>
    <lineage>
        <taxon>Eukaryota</taxon>
        <taxon>Viridiplantae</taxon>
        <taxon>Streptophyta</taxon>
        <taxon>Embryophyta</taxon>
        <taxon>Tracheophyta</taxon>
        <taxon>Spermatophyta</taxon>
        <taxon>Magnoliopsida</taxon>
        <taxon>Magnoliidae</taxon>
        <taxon>Laurales</taxon>
        <taxon>Lauraceae</taxon>
        <taxon>Persea</taxon>
    </lineage>
</organism>
<keyword evidence="2" id="KW-1185">Reference proteome</keyword>
<protein>
    <submittedName>
        <fullName evidence="1">Uncharacterized protein</fullName>
    </submittedName>
</protein>
<gene>
    <name evidence="1" type="ORF">MRB53_028131</name>
</gene>
<sequence length="213" mass="24166">MDAILVSFKPNLDIPSSRVKVYSDRQFCGGPPSSQIAHSNGRVQHTPILPGDISGGYVVSLIDISIGNHRLRLPPYLFKESDGGGMLIDTGTTITRMHPFAYQVFVRYLKNYFSGLKPYDGRFGKAWADLCYDKMAHMPEIPPITYHLDGADLVVSGKNSFYEAKEYFCLGMLTEKEDWDRISKRTLDFYLILSYVKYLLDRKIVNQISACFV</sequence>
<reference evidence="1 2" key="1">
    <citation type="journal article" date="2022" name="Hortic Res">
        <title>A haplotype resolved chromosomal level avocado genome allows analysis of novel avocado genes.</title>
        <authorList>
            <person name="Nath O."/>
            <person name="Fletcher S.J."/>
            <person name="Hayward A."/>
            <person name="Shaw L.M."/>
            <person name="Masouleh A.K."/>
            <person name="Furtado A."/>
            <person name="Henry R.J."/>
            <person name="Mitter N."/>
        </authorList>
    </citation>
    <scope>NUCLEOTIDE SEQUENCE [LARGE SCALE GENOMIC DNA]</scope>
    <source>
        <strain evidence="2">cv. Hass</strain>
    </source>
</reference>
<proteinExistence type="predicted"/>
<comment type="caution">
    <text evidence="1">The sequence shown here is derived from an EMBL/GenBank/DDBJ whole genome shotgun (WGS) entry which is preliminary data.</text>
</comment>
<evidence type="ECO:0000313" key="1">
    <source>
        <dbReference type="EMBL" id="KAJ8619602.1"/>
    </source>
</evidence>
<dbReference type="EMBL" id="CM056817">
    <property type="protein sequence ID" value="KAJ8619602.1"/>
    <property type="molecule type" value="Genomic_DNA"/>
</dbReference>
<accession>A0ACC2KEN9</accession>
<name>A0ACC2KEN9_PERAE</name>